<evidence type="ECO:0000313" key="1">
    <source>
        <dbReference type="EMBL" id="KAH0895349.1"/>
    </source>
</evidence>
<comment type="caution">
    <text evidence="1">The sequence shown here is derived from an EMBL/GenBank/DDBJ whole genome shotgun (WGS) entry which is preliminary data.</text>
</comment>
<keyword evidence="2" id="KW-1185">Reference proteome</keyword>
<organism evidence="1 2">
    <name type="scientific">Brassica napus</name>
    <name type="common">Rape</name>
    <dbReference type="NCBI Taxonomy" id="3708"/>
    <lineage>
        <taxon>Eukaryota</taxon>
        <taxon>Viridiplantae</taxon>
        <taxon>Streptophyta</taxon>
        <taxon>Embryophyta</taxon>
        <taxon>Tracheophyta</taxon>
        <taxon>Spermatophyta</taxon>
        <taxon>Magnoliopsida</taxon>
        <taxon>eudicotyledons</taxon>
        <taxon>Gunneridae</taxon>
        <taxon>Pentapetalae</taxon>
        <taxon>rosids</taxon>
        <taxon>malvids</taxon>
        <taxon>Brassicales</taxon>
        <taxon>Brassicaceae</taxon>
        <taxon>Brassiceae</taxon>
        <taxon>Brassica</taxon>
    </lineage>
</organism>
<evidence type="ECO:0000313" key="2">
    <source>
        <dbReference type="Proteomes" id="UP000824890"/>
    </source>
</evidence>
<name>A0ABQ8AS72_BRANA</name>
<accession>A0ABQ8AS72</accession>
<reference evidence="1 2" key="1">
    <citation type="submission" date="2021-05" db="EMBL/GenBank/DDBJ databases">
        <title>Genome Assembly of Synthetic Allotetraploid Brassica napus Reveals Homoeologous Exchanges between Subgenomes.</title>
        <authorList>
            <person name="Davis J.T."/>
        </authorList>
    </citation>
    <scope>NUCLEOTIDE SEQUENCE [LARGE SCALE GENOMIC DNA]</scope>
    <source>
        <strain evidence="2">cv. Da-Ae</strain>
        <tissue evidence="1">Seedling</tissue>
    </source>
</reference>
<protein>
    <submittedName>
        <fullName evidence="1">Uncharacterized protein</fullName>
    </submittedName>
</protein>
<proteinExistence type="predicted"/>
<gene>
    <name evidence="1" type="ORF">HID58_044917</name>
</gene>
<sequence length="149" mass="16345">MITSGEKVDAGSPRLVTTHCQSQSHEDLACLMQTPQTSSNIGGVTDPKCKNLMKPPDYLMSFPTPQGLVNQEETWNMGLDTSNDHAWEETMDNNVSEFGYIAGTTSGGCLADVPWEQIAARITETGINWPSCDDNTPMDYLLNLPLFKS</sequence>
<dbReference type="EMBL" id="JAGKQM010000012">
    <property type="protein sequence ID" value="KAH0895349.1"/>
    <property type="molecule type" value="Genomic_DNA"/>
</dbReference>
<dbReference type="Proteomes" id="UP000824890">
    <property type="component" value="Unassembled WGS sequence"/>
</dbReference>